<feature type="domain" description="RNA polymerase sigma factor 70 region 4 type 2" evidence="6">
    <location>
        <begin position="166"/>
        <end position="218"/>
    </location>
</feature>
<sequence length="235" mass="26768">MTKRASASVRHATAPSRPALDDHTLACLGDQLRKAYGDPVTDKLPYELRGLLRRAFQVIRAYREPIDQGFVAEMMSALSELRLYALSLERDPVRAEDLIQETIFRALSQHERYERGTCLRAWLFTILKNAFFTQVRRREREVEDVDGSYAKRLTLAPDQNDKLTHQELLAALEALPKEQRDVLVAVAVEGLSYEDAAVRMNCAIGTIKSRVNRARRQLAARMGLTKDDIIGWTRV</sequence>
<evidence type="ECO:0000256" key="4">
    <source>
        <dbReference type="ARBA" id="ARBA00023163"/>
    </source>
</evidence>
<name>A0A5N3P5W5_9HYPH</name>
<dbReference type="InterPro" id="IPR013325">
    <property type="entry name" value="RNA_pol_sigma_r2"/>
</dbReference>
<feature type="domain" description="RNA polymerase sigma-70 region 2" evidence="5">
    <location>
        <begin position="80"/>
        <end position="140"/>
    </location>
</feature>
<dbReference type="SUPFAM" id="SSF88659">
    <property type="entry name" value="Sigma3 and sigma4 domains of RNA polymerase sigma factors"/>
    <property type="match status" value="1"/>
</dbReference>
<keyword evidence="4" id="KW-0804">Transcription</keyword>
<proteinExistence type="inferred from homology"/>
<evidence type="ECO:0000259" key="6">
    <source>
        <dbReference type="Pfam" id="PF08281"/>
    </source>
</evidence>
<evidence type="ECO:0000313" key="8">
    <source>
        <dbReference type="Proteomes" id="UP000325684"/>
    </source>
</evidence>
<comment type="caution">
    <text evidence="7">The sequence shown here is derived from an EMBL/GenBank/DDBJ whole genome shotgun (WGS) entry which is preliminary data.</text>
</comment>
<evidence type="ECO:0000256" key="3">
    <source>
        <dbReference type="ARBA" id="ARBA00023082"/>
    </source>
</evidence>
<keyword evidence="3" id="KW-0731">Sigma factor</keyword>
<evidence type="ECO:0000259" key="5">
    <source>
        <dbReference type="Pfam" id="PF04542"/>
    </source>
</evidence>
<dbReference type="RefSeq" id="WP_150947783.1">
    <property type="nucleotide sequence ID" value="NZ_VCMV01000042.1"/>
</dbReference>
<dbReference type="InterPro" id="IPR014284">
    <property type="entry name" value="RNA_pol_sigma-70_dom"/>
</dbReference>
<dbReference type="InterPro" id="IPR013249">
    <property type="entry name" value="RNA_pol_sigma70_r4_t2"/>
</dbReference>
<dbReference type="Gene3D" id="1.10.10.10">
    <property type="entry name" value="Winged helix-like DNA-binding domain superfamily/Winged helix DNA-binding domain"/>
    <property type="match status" value="1"/>
</dbReference>
<dbReference type="Pfam" id="PF08281">
    <property type="entry name" value="Sigma70_r4_2"/>
    <property type="match status" value="1"/>
</dbReference>
<reference evidence="7 8" key="1">
    <citation type="journal article" date="2019" name="Microorganisms">
        <title>Genome Insights into the Novel Species Microvirga brassicacearum, a Rapeseed Endophyte with Biotechnological Potential.</title>
        <authorList>
            <person name="Jimenez-Gomez A."/>
            <person name="Saati-Santamaria Z."/>
            <person name="Igual J.M."/>
            <person name="Rivas R."/>
            <person name="Mateos P.F."/>
            <person name="Garcia-Fraile P."/>
        </authorList>
    </citation>
    <scope>NUCLEOTIDE SEQUENCE [LARGE SCALE GENOMIC DNA]</scope>
    <source>
        <strain evidence="7 8">CDVBN77</strain>
    </source>
</reference>
<evidence type="ECO:0000256" key="1">
    <source>
        <dbReference type="ARBA" id="ARBA00010641"/>
    </source>
</evidence>
<keyword evidence="8" id="KW-1185">Reference proteome</keyword>
<dbReference type="InterPro" id="IPR039425">
    <property type="entry name" value="RNA_pol_sigma-70-like"/>
</dbReference>
<accession>A0A5N3P5W5</accession>
<organism evidence="7 8">
    <name type="scientific">Microvirga brassicacearum</name>
    <dbReference type="NCBI Taxonomy" id="2580413"/>
    <lineage>
        <taxon>Bacteria</taxon>
        <taxon>Pseudomonadati</taxon>
        <taxon>Pseudomonadota</taxon>
        <taxon>Alphaproteobacteria</taxon>
        <taxon>Hyphomicrobiales</taxon>
        <taxon>Methylobacteriaceae</taxon>
        <taxon>Microvirga</taxon>
    </lineage>
</organism>
<dbReference type="OrthoDB" id="9797134at2"/>
<dbReference type="AlphaFoldDB" id="A0A5N3P5W5"/>
<dbReference type="InterPro" id="IPR013324">
    <property type="entry name" value="RNA_pol_sigma_r3/r4-like"/>
</dbReference>
<dbReference type="CDD" id="cd06171">
    <property type="entry name" value="Sigma70_r4"/>
    <property type="match status" value="1"/>
</dbReference>
<evidence type="ECO:0000256" key="2">
    <source>
        <dbReference type="ARBA" id="ARBA00023015"/>
    </source>
</evidence>
<dbReference type="Gene3D" id="1.10.1740.10">
    <property type="match status" value="1"/>
</dbReference>
<dbReference type="Proteomes" id="UP000325684">
    <property type="component" value="Unassembled WGS sequence"/>
</dbReference>
<comment type="similarity">
    <text evidence="1">Belongs to the sigma-70 factor family. ECF subfamily.</text>
</comment>
<dbReference type="InterPro" id="IPR007627">
    <property type="entry name" value="RNA_pol_sigma70_r2"/>
</dbReference>
<dbReference type="SUPFAM" id="SSF88946">
    <property type="entry name" value="Sigma2 domain of RNA polymerase sigma factors"/>
    <property type="match status" value="1"/>
</dbReference>
<dbReference type="PANTHER" id="PTHR43133:SF25">
    <property type="entry name" value="RNA POLYMERASE SIGMA FACTOR RFAY-RELATED"/>
    <property type="match status" value="1"/>
</dbReference>
<protein>
    <submittedName>
        <fullName evidence="7">Sigma-70 family RNA polymerase sigma factor</fullName>
    </submittedName>
</protein>
<dbReference type="GO" id="GO:0016987">
    <property type="term" value="F:sigma factor activity"/>
    <property type="evidence" value="ECO:0007669"/>
    <property type="project" value="UniProtKB-KW"/>
</dbReference>
<dbReference type="InterPro" id="IPR036388">
    <property type="entry name" value="WH-like_DNA-bd_sf"/>
</dbReference>
<keyword evidence="2" id="KW-0805">Transcription regulation</keyword>
<dbReference type="Pfam" id="PF04542">
    <property type="entry name" value="Sigma70_r2"/>
    <property type="match status" value="1"/>
</dbReference>
<dbReference type="PANTHER" id="PTHR43133">
    <property type="entry name" value="RNA POLYMERASE ECF-TYPE SIGMA FACTO"/>
    <property type="match status" value="1"/>
</dbReference>
<dbReference type="EMBL" id="VCMV01000042">
    <property type="protein sequence ID" value="KAB0265124.1"/>
    <property type="molecule type" value="Genomic_DNA"/>
</dbReference>
<evidence type="ECO:0000313" key="7">
    <source>
        <dbReference type="EMBL" id="KAB0265124.1"/>
    </source>
</evidence>
<dbReference type="GO" id="GO:0003677">
    <property type="term" value="F:DNA binding"/>
    <property type="evidence" value="ECO:0007669"/>
    <property type="project" value="InterPro"/>
</dbReference>
<gene>
    <name evidence="7" type="ORF">FEZ63_19975</name>
</gene>
<dbReference type="GO" id="GO:0006352">
    <property type="term" value="P:DNA-templated transcription initiation"/>
    <property type="evidence" value="ECO:0007669"/>
    <property type="project" value="InterPro"/>
</dbReference>
<dbReference type="NCBIfam" id="TIGR02937">
    <property type="entry name" value="sigma70-ECF"/>
    <property type="match status" value="1"/>
</dbReference>